<accession>A0ABZ2D3C2</accession>
<dbReference type="PANTHER" id="PTHR11328">
    <property type="entry name" value="MAJOR FACILITATOR SUPERFAMILY DOMAIN-CONTAINING PROTEIN"/>
    <property type="match status" value="1"/>
</dbReference>
<dbReference type="InterPro" id="IPR036259">
    <property type="entry name" value="MFS_trans_sf"/>
</dbReference>
<feature type="transmembrane region" description="Helical" evidence="2">
    <location>
        <begin position="454"/>
        <end position="475"/>
    </location>
</feature>
<dbReference type="Pfam" id="PF13347">
    <property type="entry name" value="MFS_2"/>
    <property type="match status" value="1"/>
</dbReference>
<feature type="transmembrane region" description="Helical" evidence="2">
    <location>
        <begin position="58"/>
        <end position="79"/>
    </location>
</feature>
<name>A0ABZ2D3C2_9SPHN</name>
<organism evidence="3 4">
    <name type="scientific">Pelagerythrobacter marensis</name>
    <dbReference type="NCBI Taxonomy" id="543877"/>
    <lineage>
        <taxon>Bacteria</taxon>
        <taxon>Pseudomonadati</taxon>
        <taxon>Pseudomonadota</taxon>
        <taxon>Alphaproteobacteria</taxon>
        <taxon>Sphingomonadales</taxon>
        <taxon>Erythrobacteraceae</taxon>
        <taxon>Pelagerythrobacter</taxon>
    </lineage>
</organism>
<keyword evidence="2" id="KW-0812">Transmembrane</keyword>
<gene>
    <name evidence="3" type="ORF">V5F89_01175</name>
</gene>
<sequence length="511" mass="55164">MSASRAAPADPPASATDAADAPPITLATRVSYGAGAMANGIKGAAFSSYLMLYFNQVVGVPAAIVGTALACTLLVDAIVDPFLGRWADVTRSRWGRRHPFMYAAAIPTTVFFFLTWFPPEGLSHIQLGFWIFAFAAATRAAISAFEINASAMAPELTGDYTERTRLFSLRYWFGYAGAYGFTAFSLAFIFIESDAYPRGQLNPDSYVNFAALGAALIFLAILVCAAGTHNRVPWMRQADGQAGDPGMPVREHLREMFAAFRNRAFLSIFGFGVFKYTAIGLYSATTLYFGTYLFKLNTAQLALLTLDSFVAATLAAPLAPIFSRWFGKRTSSMVFAVLGVSIGLSPLLLSLFGLFFVPGDTLLVPVLFAIGAIYGAMVAISLINTSAMLADVVEDSAVETGRHAAGTFFSASSFMQQCSNALGIFVAGQVLALAEFPERADPDTIPRPVVDSLLLHYIPTSISLWTIGALILLFYPITRARHERNIEILRAREAEAREQEQRDAALGGPAR</sequence>
<reference evidence="3 4" key="1">
    <citation type="submission" date="2024-02" db="EMBL/GenBank/DDBJ databases">
        <title>The whole genome sequence of five bacterial samples isolated from Abu Dhabi Sabkha-shore region.</title>
        <authorList>
            <person name="Sudalaimuthuasari N."/>
            <person name="Sarfraz B."/>
            <person name="Tuyisabe J.D."/>
            <person name="Mugisha Ntwali L.D.M."/>
            <person name="Ali A.I.A.A."/>
            <person name="Almansoori S.Z.A."/>
            <person name="Alajami H.S.A."/>
            <person name="Almeqbaali A.A.S."/>
            <person name="Kundu B."/>
            <person name="Saeed E.E."/>
            <person name="Sukumarinath V."/>
            <person name="Mishra A.K."/>
            <person name="Hazzouri K.M."/>
            <person name="Almaskari R."/>
            <person name="Sharma A.K."/>
            <person name="Amiri K.M.A."/>
        </authorList>
    </citation>
    <scope>NUCLEOTIDE SEQUENCE [LARGE SCALE GENOMIC DNA]</scope>
    <source>
        <strain evidence="4">kcgeb_sd</strain>
    </source>
</reference>
<feature type="transmembrane region" description="Helical" evidence="2">
    <location>
        <begin position="100"/>
        <end position="117"/>
    </location>
</feature>
<proteinExistence type="inferred from homology"/>
<dbReference type="SUPFAM" id="SSF103473">
    <property type="entry name" value="MFS general substrate transporter"/>
    <property type="match status" value="1"/>
</dbReference>
<feature type="transmembrane region" description="Helical" evidence="2">
    <location>
        <begin position="301"/>
        <end position="322"/>
    </location>
</feature>
<dbReference type="PANTHER" id="PTHR11328:SF24">
    <property type="entry name" value="MAJOR FACILITATOR SUPERFAMILY (MFS) PROFILE DOMAIN-CONTAINING PROTEIN"/>
    <property type="match status" value="1"/>
</dbReference>
<feature type="transmembrane region" description="Helical" evidence="2">
    <location>
        <begin position="334"/>
        <end position="356"/>
    </location>
</feature>
<feature type="transmembrane region" description="Helical" evidence="2">
    <location>
        <begin position="172"/>
        <end position="191"/>
    </location>
</feature>
<evidence type="ECO:0000256" key="1">
    <source>
        <dbReference type="ARBA" id="ARBA00009617"/>
    </source>
</evidence>
<evidence type="ECO:0000313" key="4">
    <source>
        <dbReference type="Proteomes" id="UP001335183"/>
    </source>
</evidence>
<comment type="similarity">
    <text evidence="1">Belongs to the sodium:galactoside symporter (TC 2.A.2) family.</text>
</comment>
<feature type="transmembrane region" description="Helical" evidence="2">
    <location>
        <begin position="264"/>
        <end position="289"/>
    </location>
</feature>
<feature type="transmembrane region" description="Helical" evidence="2">
    <location>
        <begin position="206"/>
        <end position="227"/>
    </location>
</feature>
<evidence type="ECO:0000313" key="3">
    <source>
        <dbReference type="EMBL" id="WWA47548.1"/>
    </source>
</evidence>
<keyword evidence="2" id="KW-0472">Membrane</keyword>
<dbReference type="RefSeq" id="WP_338446438.1">
    <property type="nucleotide sequence ID" value="NZ_CP144918.1"/>
</dbReference>
<feature type="transmembrane region" description="Helical" evidence="2">
    <location>
        <begin position="362"/>
        <end position="383"/>
    </location>
</feature>
<keyword evidence="4" id="KW-1185">Reference proteome</keyword>
<dbReference type="Proteomes" id="UP001335183">
    <property type="component" value="Chromosome"/>
</dbReference>
<evidence type="ECO:0000256" key="2">
    <source>
        <dbReference type="SAM" id="Phobius"/>
    </source>
</evidence>
<dbReference type="EMBL" id="CP144918">
    <property type="protein sequence ID" value="WWA47548.1"/>
    <property type="molecule type" value="Genomic_DNA"/>
</dbReference>
<feature type="transmembrane region" description="Helical" evidence="2">
    <location>
        <begin position="129"/>
        <end position="151"/>
    </location>
</feature>
<protein>
    <submittedName>
        <fullName evidence="3">MFS transporter</fullName>
    </submittedName>
</protein>
<dbReference type="Gene3D" id="1.20.1250.20">
    <property type="entry name" value="MFS general substrate transporter like domains"/>
    <property type="match status" value="2"/>
</dbReference>
<feature type="transmembrane region" description="Helical" evidence="2">
    <location>
        <begin position="418"/>
        <end position="434"/>
    </location>
</feature>
<keyword evidence="2" id="KW-1133">Transmembrane helix</keyword>
<dbReference type="InterPro" id="IPR039672">
    <property type="entry name" value="MFS_2"/>
</dbReference>